<feature type="domain" description="HMA" evidence="7">
    <location>
        <begin position="1"/>
        <end position="56"/>
    </location>
</feature>
<dbReference type="PANTHER" id="PTHR46195:SF17">
    <property type="entry name" value="HEAVY METAL-ASSOCIATED ISOPRENYLATED PLANT PROTEIN 8"/>
    <property type="match status" value="1"/>
</dbReference>
<evidence type="ECO:0000256" key="2">
    <source>
        <dbReference type="ARBA" id="ARBA00022723"/>
    </source>
</evidence>
<evidence type="ECO:0000256" key="4">
    <source>
        <dbReference type="ARBA" id="ARBA00023289"/>
    </source>
</evidence>
<evidence type="ECO:0000259" key="7">
    <source>
        <dbReference type="PROSITE" id="PS50846"/>
    </source>
</evidence>
<keyword evidence="2" id="KW-0479">Metal-binding</keyword>
<organism evidence="8 9">
    <name type="scientific">Microthlaspi erraticum</name>
    <dbReference type="NCBI Taxonomy" id="1685480"/>
    <lineage>
        <taxon>Eukaryota</taxon>
        <taxon>Viridiplantae</taxon>
        <taxon>Streptophyta</taxon>
        <taxon>Embryophyta</taxon>
        <taxon>Tracheophyta</taxon>
        <taxon>Spermatophyta</taxon>
        <taxon>Magnoliopsida</taxon>
        <taxon>eudicotyledons</taxon>
        <taxon>Gunneridae</taxon>
        <taxon>Pentapetalae</taxon>
        <taxon>rosids</taxon>
        <taxon>malvids</taxon>
        <taxon>Brassicales</taxon>
        <taxon>Brassicaceae</taxon>
        <taxon>Coluteocarpeae</taxon>
        <taxon>Microthlaspi</taxon>
    </lineage>
</organism>
<dbReference type="GO" id="GO:0046872">
    <property type="term" value="F:metal ion binding"/>
    <property type="evidence" value="ECO:0007669"/>
    <property type="project" value="UniProtKB-KW"/>
</dbReference>
<dbReference type="OrthoDB" id="689350at2759"/>
<evidence type="ECO:0000313" key="8">
    <source>
        <dbReference type="EMBL" id="CAA7038519.1"/>
    </source>
</evidence>
<sequence>MHCEGCASQVSHCLKGYDGVAQVKTEIVNSKVTVSGNFDDPVKILQRVQKKFSKNAELISPKPNPKQEQKKELQQNKESAPQIKTITLKMNMHCEGCVHEIKRGIEKIKGIQTAEPDRSKSTVVVRGVMDDPPKLVEKIKKKLGKHAELLSQTTEKGKDNKDKDNDNKKKNNKNGDGDGIKIFSYPPQYSTQHNYPSQIFSDENVHSCSIM</sequence>
<dbReference type="SUPFAM" id="SSF55008">
    <property type="entry name" value="HMA, heavy metal-associated domain"/>
    <property type="match status" value="2"/>
</dbReference>
<evidence type="ECO:0000256" key="1">
    <source>
        <dbReference type="ARBA" id="ARBA00022481"/>
    </source>
</evidence>
<evidence type="ECO:0000313" key="9">
    <source>
        <dbReference type="Proteomes" id="UP000467841"/>
    </source>
</evidence>
<dbReference type="PANTHER" id="PTHR46195">
    <property type="entry name" value="HEAVY METAL-ASSOCIATED ISOPRENYLATED PLANT PROTEIN 7"/>
    <property type="match status" value="1"/>
</dbReference>
<gene>
    <name evidence="8" type="ORF">MERR_LOCUS25754</name>
</gene>
<evidence type="ECO:0000256" key="5">
    <source>
        <dbReference type="ARBA" id="ARBA00024045"/>
    </source>
</evidence>
<keyword evidence="9" id="KW-1185">Reference proteome</keyword>
<keyword evidence="1" id="KW-0488">Methylation</keyword>
<dbReference type="Proteomes" id="UP000467841">
    <property type="component" value="Unassembled WGS sequence"/>
</dbReference>
<evidence type="ECO:0000256" key="6">
    <source>
        <dbReference type="SAM" id="MobiDB-lite"/>
    </source>
</evidence>
<feature type="compositionally biased region" description="Basic and acidic residues" evidence="6">
    <location>
        <begin position="65"/>
        <end position="75"/>
    </location>
</feature>
<name>A0A6D2JMV1_9BRAS</name>
<protein>
    <recommendedName>
        <fullName evidence="7">HMA domain-containing protein</fullName>
    </recommendedName>
</protein>
<proteinExistence type="inferred from homology"/>
<comment type="similarity">
    <text evidence="5">Belongs to the HIPP family.</text>
</comment>
<comment type="caution">
    <text evidence="8">The sequence shown here is derived from an EMBL/GenBank/DDBJ whole genome shotgun (WGS) entry which is preliminary data.</text>
</comment>
<feature type="domain" description="HMA" evidence="7">
    <location>
        <begin position="83"/>
        <end position="148"/>
    </location>
</feature>
<dbReference type="InterPro" id="IPR006121">
    <property type="entry name" value="HMA_dom"/>
</dbReference>
<keyword evidence="4" id="KW-0636">Prenylation</keyword>
<dbReference type="Pfam" id="PF00403">
    <property type="entry name" value="HMA"/>
    <property type="match status" value="2"/>
</dbReference>
<feature type="compositionally biased region" description="Basic and acidic residues" evidence="6">
    <location>
        <begin position="155"/>
        <end position="179"/>
    </location>
</feature>
<dbReference type="InterPro" id="IPR044577">
    <property type="entry name" value="HIPP4/7/8/17/18/19"/>
</dbReference>
<reference evidence="8" key="1">
    <citation type="submission" date="2020-01" db="EMBL/GenBank/DDBJ databases">
        <authorList>
            <person name="Mishra B."/>
        </authorList>
    </citation>
    <scope>NUCLEOTIDE SEQUENCE [LARGE SCALE GENOMIC DNA]</scope>
</reference>
<accession>A0A6D2JMV1</accession>
<dbReference type="AlphaFoldDB" id="A0A6D2JMV1"/>
<dbReference type="InterPro" id="IPR036163">
    <property type="entry name" value="HMA_dom_sf"/>
</dbReference>
<dbReference type="CDD" id="cd00371">
    <property type="entry name" value="HMA"/>
    <property type="match status" value="2"/>
</dbReference>
<dbReference type="EMBL" id="CACVBM020001196">
    <property type="protein sequence ID" value="CAA7038519.1"/>
    <property type="molecule type" value="Genomic_DNA"/>
</dbReference>
<keyword evidence="3" id="KW-0449">Lipoprotein</keyword>
<dbReference type="PROSITE" id="PS50846">
    <property type="entry name" value="HMA_2"/>
    <property type="match status" value="2"/>
</dbReference>
<evidence type="ECO:0000256" key="3">
    <source>
        <dbReference type="ARBA" id="ARBA00023288"/>
    </source>
</evidence>
<dbReference type="Gene3D" id="3.30.70.100">
    <property type="match status" value="2"/>
</dbReference>
<feature type="region of interest" description="Disordered" evidence="6">
    <location>
        <begin position="147"/>
        <end position="188"/>
    </location>
</feature>
<feature type="region of interest" description="Disordered" evidence="6">
    <location>
        <begin position="58"/>
        <end position="81"/>
    </location>
</feature>